<comment type="caution">
    <text evidence="14">The sequence shown here is derived from an EMBL/GenBank/DDBJ whole genome shotgun (WGS) entry which is preliminary data.</text>
</comment>
<evidence type="ECO:0000259" key="13">
    <source>
        <dbReference type="SMART" id="SM00840"/>
    </source>
</evidence>
<comment type="subcellular location">
    <subcellularLocation>
        <location evidence="1 12">Cytoplasm</location>
    </subcellularLocation>
</comment>
<feature type="short sequence motif" description="'KMSKS' region" evidence="12">
    <location>
        <begin position="271"/>
        <end position="275"/>
    </location>
</feature>
<dbReference type="Gene3D" id="3.40.50.620">
    <property type="entry name" value="HUPs"/>
    <property type="match status" value="1"/>
</dbReference>
<keyword evidence="4 12" id="KW-0963">Cytoplasm</keyword>
<dbReference type="InterPro" id="IPR024909">
    <property type="entry name" value="Cys-tRNA/MSH_ligase"/>
</dbReference>
<dbReference type="InterPro" id="IPR015273">
    <property type="entry name" value="Cys-tRNA-synt_Ia_DALR"/>
</dbReference>
<dbReference type="Proteomes" id="UP001628193">
    <property type="component" value="Unassembled WGS sequence"/>
</dbReference>
<keyword evidence="6 12" id="KW-0479">Metal-binding</keyword>
<sequence length="488" mass="53625">MALSLYNSLGRKKEPFTPRVAGQVGIYVCGITAYDYCHIGHARVMVSFDVLVRHLRASGLKVTHVCNFTDIDDKIIRRAIEEGIAIDALTTRFIAAFHEDMAALGVNPADIEPKATEHLPEMRAMIQTLIDKGLAYESGGDVFYAVDRFPAYGRLSGKHLEDLESGARVEVDGRKANPLDFVLWKGAKPGEPHWPSPWGDGRPGWHIECSAMGVKYLGESFDLHGGGRDLIFPHHENEIAQTEGATGKPWVTCWLHNGFVNVVDDQGNREKMSKSLDNFRTIRDLLTAWRGEAIRLFLLGSHYRAPLDFSLELLDAARAGLDRLYVALRGAKAALGGLPEAAPIAWEGETGDDDHASRFREAMDDDLNTPRALAVLYDLAKAVNRSVAEMDGGVDPARLRQQTALLLGLGAILGVCGEDPELYFKSLAEESDTAGGLSDAEVEARIAARAEARRNRDFQAADRIRAELAEAGIILEDARGQTTWRREA</sequence>
<keyword evidence="10 12" id="KW-0648">Protein biosynthesis</keyword>
<feature type="binding site" evidence="12">
    <location>
        <position position="29"/>
    </location>
    <ligand>
        <name>Zn(2+)</name>
        <dbReference type="ChEBI" id="CHEBI:29105"/>
    </ligand>
</feature>
<keyword evidence="7 12" id="KW-0547">Nucleotide-binding</keyword>
<evidence type="ECO:0000256" key="6">
    <source>
        <dbReference type="ARBA" id="ARBA00022723"/>
    </source>
</evidence>
<keyword evidence="5 12" id="KW-0436">Ligase</keyword>
<dbReference type="HAMAP" id="MF_00041">
    <property type="entry name" value="Cys_tRNA_synth"/>
    <property type="match status" value="1"/>
</dbReference>
<feature type="domain" description="Cysteinyl-tRNA synthetase class Ia DALR" evidence="13">
    <location>
        <begin position="358"/>
        <end position="424"/>
    </location>
</feature>
<evidence type="ECO:0000256" key="10">
    <source>
        <dbReference type="ARBA" id="ARBA00022917"/>
    </source>
</evidence>
<dbReference type="Pfam" id="PF23493">
    <property type="entry name" value="CysS_C"/>
    <property type="match status" value="1"/>
</dbReference>
<dbReference type="PANTHER" id="PTHR10890">
    <property type="entry name" value="CYSTEINYL-TRNA SYNTHETASE"/>
    <property type="match status" value="1"/>
</dbReference>
<evidence type="ECO:0000256" key="3">
    <source>
        <dbReference type="ARBA" id="ARBA00011245"/>
    </source>
</evidence>
<dbReference type="SUPFAM" id="SSF52374">
    <property type="entry name" value="Nucleotidylyl transferase"/>
    <property type="match status" value="1"/>
</dbReference>
<keyword evidence="11 12" id="KW-0030">Aminoacyl-tRNA synthetase</keyword>
<evidence type="ECO:0000256" key="9">
    <source>
        <dbReference type="ARBA" id="ARBA00022840"/>
    </source>
</evidence>
<dbReference type="Pfam" id="PF09190">
    <property type="entry name" value="DALR_2"/>
    <property type="match status" value="1"/>
</dbReference>
<dbReference type="Gene3D" id="1.20.120.1910">
    <property type="entry name" value="Cysteine-tRNA ligase, C-terminal anti-codon recognition domain"/>
    <property type="match status" value="1"/>
</dbReference>
<comment type="cofactor">
    <cofactor evidence="12">
        <name>Zn(2+)</name>
        <dbReference type="ChEBI" id="CHEBI:29105"/>
    </cofactor>
    <text evidence="12">Binds 1 zinc ion per subunit.</text>
</comment>
<dbReference type="PANTHER" id="PTHR10890:SF3">
    <property type="entry name" value="CYSTEINE--TRNA LIGASE, CYTOPLASMIC"/>
    <property type="match status" value="1"/>
</dbReference>
<keyword evidence="15" id="KW-1185">Reference proteome</keyword>
<gene>
    <name evidence="12 14" type="primary">cysS</name>
    <name evidence="14" type="ORF">SIID45300_03241</name>
</gene>
<evidence type="ECO:0000256" key="1">
    <source>
        <dbReference type="ARBA" id="ARBA00004496"/>
    </source>
</evidence>
<dbReference type="PRINTS" id="PR00983">
    <property type="entry name" value="TRNASYNTHCYS"/>
</dbReference>
<dbReference type="InterPro" id="IPR056411">
    <property type="entry name" value="CysS_C"/>
</dbReference>
<dbReference type="EMBL" id="BAAFGK010000005">
    <property type="protein sequence ID" value="GAB0058882.1"/>
    <property type="molecule type" value="Genomic_DNA"/>
</dbReference>
<reference evidence="14 15" key="1">
    <citation type="submission" date="2024-09" db="EMBL/GenBank/DDBJ databases">
        <title>Draft genome sequence of Candidatus Magnetaquicoccaceae bacterium FCR-1.</title>
        <authorList>
            <person name="Shimoshige H."/>
            <person name="Shimamura S."/>
            <person name="Taoka A."/>
            <person name="Kobayashi H."/>
            <person name="Maekawa T."/>
        </authorList>
    </citation>
    <scope>NUCLEOTIDE SEQUENCE [LARGE SCALE GENOMIC DNA]</scope>
    <source>
        <strain evidence="14 15">FCR-1</strain>
    </source>
</reference>
<keyword evidence="8 12" id="KW-0862">Zinc</keyword>
<dbReference type="InterPro" id="IPR015803">
    <property type="entry name" value="Cys-tRNA-ligase"/>
</dbReference>
<proteinExistence type="inferred from homology"/>
<evidence type="ECO:0000313" key="14">
    <source>
        <dbReference type="EMBL" id="GAB0058882.1"/>
    </source>
</evidence>
<dbReference type="GO" id="GO:0004817">
    <property type="term" value="F:cysteine-tRNA ligase activity"/>
    <property type="evidence" value="ECO:0007669"/>
    <property type="project" value="UniProtKB-EC"/>
</dbReference>
<evidence type="ECO:0000256" key="4">
    <source>
        <dbReference type="ARBA" id="ARBA00022490"/>
    </source>
</evidence>
<evidence type="ECO:0000256" key="2">
    <source>
        <dbReference type="ARBA" id="ARBA00005594"/>
    </source>
</evidence>
<dbReference type="InterPro" id="IPR032678">
    <property type="entry name" value="tRNA-synt_1_cat_dom"/>
</dbReference>
<dbReference type="InterPro" id="IPR014729">
    <property type="entry name" value="Rossmann-like_a/b/a_fold"/>
</dbReference>
<evidence type="ECO:0000256" key="7">
    <source>
        <dbReference type="ARBA" id="ARBA00022741"/>
    </source>
</evidence>
<evidence type="ECO:0000313" key="15">
    <source>
        <dbReference type="Proteomes" id="UP001628193"/>
    </source>
</evidence>
<dbReference type="SUPFAM" id="SSF47323">
    <property type="entry name" value="Anticodon-binding domain of a subclass of class I aminoacyl-tRNA synthetases"/>
    <property type="match status" value="1"/>
</dbReference>
<feature type="short sequence motif" description="'HIGH' region" evidence="12">
    <location>
        <begin position="31"/>
        <end position="41"/>
    </location>
</feature>
<keyword evidence="9 12" id="KW-0067">ATP-binding</keyword>
<dbReference type="EC" id="6.1.1.16" evidence="12"/>
<comment type="subunit">
    <text evidence="3 12">Monomer.</text>
</comment>
<evidence type="ECO:0000256" key="12">
    <source>
        <dbReference type="HAMAP-Rule" id="MF_00041"/>
    </source>
</evidence>
<dbReference type="NCBIfam" id="TIGR00435">
    <property type="entry name" value="cysS"/>
    <property type="match status" value="1"/>
</dbReference>
<feature type="binding site" evidence="12">
    <location>
        <position position="238"/>
    </location>
    <ligand>
        <name>Zn(2+)</name>
        <dbReference type="ChEBI" id="CHEBI:29105"/>
    </ligand>
</feature>
<accession>A0ABQ0CDD6</accession>
<protein>
    <recommendedName>
        <fullName evidence="12">Cysteine--tRNA ligase</fullName>
        <ecNumber evidence="12">6.1.1.16</ecNumber>
    </recommendedName>
    <alternativeName>
        <fullName evidence="12">Cysteinyl-tRNA synthetase</fullName>
        <shortName evidence="12">CysRS</shortName>
    </alternativeName>
</protein>
<dbReference type="RefSeq" id="WP_420906602.1">
    <property type="nucleotide sequence ID" value="NZ_BAAFGK010000005.1"/>
</dbReference>
<dbReference type="SMART" id="SM00840">
    <property type="entry name" value="DALR_2"/>
    <property type="match status" value="1"/>
</dbReference>
<dbReference type="Pfam" id="PF01406">
    <property type="entry name" value="tRNA-synt_1e"/>
    <property type="match status" value="1"/>
</dbReference>
<evidence type="ECO:0000256" key="5">
    <source>
        <dbReference type="ARBA" id="ARBA00022598"/>
    </source>
</evidence>
<dbReference type="CDD" id="cd00672">
    <property type="entry name" value="CysRS_core"/>
    <property type="match status" value="1"/>
</dbReference>
<evidence type="ECO:0000256" key="11">
    <source>
        <dbReference type="ARBA" id="ARBA00023146"/>
    </source>
</evidence>
<evidence type="ECO:0000256" key="8">
    <source>
        <dbReference type="ARBA" id="ARBA00022833"/>
    </source>
</evidence>
<name>A0ABQ0CDD6_9PROT</name>
<organism evidence="14 15">
    <name type="scientific">Candidatus Magnetaquiglobus chichijimensis</name>
    <dbReference type="NCBI Taxonomy" id="3141448"/>
    <lineage>
        <taxon>Bacteria</taxon>
        <taxon>Pseudomonadati</taxon>
        <taxon>Pseudomonadota</taxon>
        <taxon>Magnetococcia</taxon>
        <taxon>Magnetococcales</taxon>
        <taxon>Candidatus Magnetaquicoccaceae</taxon>
        <taxon>Candidatus Magnetaquiglobus</taxon>
    </lineage>
</organism>
<feature type="binding site" evidence="12">
    <location>
        <position position="274"/>
    </location>
    <ligand>
        <name>ATP</name>
        <dbReference type="ChEBI" id="CHEBI:30616"/>
    </ligand>
</feature>
<comment type="catalytic activity">
    <reaction evidence="12">
        <text>tRNA(Cys) + L-cysteine + ATP = L-cysteinyl-tRNA(Cys) + AMP + diphosphate</text>
        <dbReference type="Rhea" id="RHEA:17773"/>
        <dbReference type="Rhea" id="RHEA-COMP:9661"/>
        <dbReference type="Rhea" id="RHEA-COMP:9679"/>
        <dbReference type="ChEBI" id="CHEBI:30616"/>
        <dbReference type="ChEBI" id="CHEBI:33019"/>
        <dbReference type="ChEBI" id="CHEBI:35235"/>
        <dbReference type="ChEBI" id="CHEBI:78442"/>
        <dbReference type="ChEBI" id="CHEBI:78517"/>
        <dbReference type="ChEBI" id="CHEBI:456215"/>
        <dbReference type="EC" id="6.1.1.16"/>
    </reaction>
</comment>
<dbReference type="InterPro" id="IPR009080">
    <property type="entry name" value="tRNAsynth_Ia_anticodon-bd"/>
</dbReference>
<feature type="binding site" evidence="12">
    <location>
        <position position="209"/>
    </location>
    <ligand>
        <name>Zn(2+)</name>
        <dbReference type="ChEBI" id="CHEBI:29105"/>
    </ligand>
</feature>
<comment type="similarity">
    <text evidence="2 12">Belongs to the class-I aminoacyl-tRNA synthetase family.</text>
</comment>
<feature type="binding site" evidence="12">
    <location>
        <position position="234"/>
    </location>
    <ligand>
        <name>Zn(2+)</name>
        <dbReference type="ChEBI" id="CHEBI:29105"/>
    </ligand>
</feature>